<dbReference type="PROSITE" id="PS00615">
    <property type="entry name" value="C_TYPE_LECTIN_1"/>
    <property type="match status" value="1"/>
</dbReference>
<dbReference type="PROSITE" id="PS50041">
    <property type="entry name" value="C_TYPE_LECTIN_2"/>
    <property type="match status" value="2"/>
</dbReference>
<keyword evidence="3" id="KW-0732">Signal</keyword>
<dbReference type="InterPro" id="IPR016186">
    <property type="entry name" value="C-type_lectin-like/link_sf"/>
</dbReference>
<evidence type="ECO:0000313" key="5">
    <source>
        <dbReference type="Proteomes" id="UP000694891"/>
    </source>
</evidence>
<name>A0A9Y4JUI4_9TELE</name>
<dbReference type="SMART" id="SM00034">
    <property type="entry name" value="CLECT"/>
    <property type="match status" value="2"/>
</dbReference>
<dbReference type="Pfam" id="PF00059">
    <property type="entry name" value="Lectin_C"/>
    <property type="match status" value="1"/>
</dbReference>
<evidence type="ECO:0000313" key="6">
    <source>
        <dbReference type="RefSeq" id="XP_008277567.1"/>
    </source>
</evidence>
<proteinExistence type="predicted"/>
<feature type="compositionally biased region" description="Basic and acidic residues" evidence="2">
    <location>
        <begin position="91"/>
        <end position="103"/>
    </location>
</feature>
<evidence type="ECO:0000256" key="2">
    <source>
        <dbReference type="SAM" id="MobiDB-lite"/>
    </source>
</evidence>
<dbReference type="InterPro" id="IPR016187">
    <property type="entry name" value="CTDL_fold"/>
</dbReference>
<dbReference type="SUPFAM" id="SSF56436">
    <property type="entry name" value="C-type lectin-like"/>
    <property type="match status" value="2"/>
</dbReference>
<feature type="domain" description="C-type lectin" evidence="4">
    <location>
        <begin position="164"/>
        <end position="283"/>
    </location>
</feature>
<dbReference type="Proteomes" id="UP000694891">
    <property type="component" value="Unplaced"/>
</dbReference>
<dbReference type="InterPro" id="IPR001304">
    <property type="entry name" value="C-type_lectin-like"/>
</dbReference>
<organism evidence="5 6">
    <name type="scientific">Stegastes partitus</name>
    <name type="common">bicolor damselfish</name>
    <dbReference type="NCBI Taxonomy" id="144197"/>
    <lineage>
        <taxon>Eukaryota</taxon>
        <taxon>Metazoa</taxon>
        <taxon>Chordata</taxon>
        <taxon>Craniata</taxon>
        <taxon>Vertebrata</taxon>
        <taxon>Euteleostomi</taxon>
        <taxon>Actinopterygii</taxon>
        <taxon>Neopterygii</taxon>
        <taxon>Teleostei</taxon>
        <taxon>Neoteleostei</taxon>
        <taxon>Acanthomorphata</taxon>
        <taxon>Ovalentaria</taxon>
        <taxon>Pomacentridae</taxon>
        <taxon>Stegastes</taxon>
    </lineage>
</organism>
<accession>A0A9Y4JUI4</accession>
<dbReference type="RefSeq" id="XP_008277567.1">
    <property type="nucleotide sequence ID" value="XM_008279345.1"/>
</dbReference>
<gene>
    <name evidence="6" type="primary">LOC103355509</name>
</gene>
<dbReference type="CDD" id="cd00037">
    <property type="entry name" value="CLECT"/>
    <property type="match status" value="1"/>
</dbReference>
<dbReference type="AlphaFoldDB" id="A0A9Y4JUI4"/>
<keyword evidence="1" id="KW-1015">Disulfide bond</keyword>
<dbReference type="PANTHER" id="PTHR45784:SF8">
    <property type="entry name" value="C-TYPE MANNOSE RECEPTOR 2-RELATED"/>
    <property type="match status" value="1"/>
</dbReference>
<evidence type="ECO:0000259" key="4">
    <source>
        <dbReference type="PROSITE" id="PS50041"/>
    </source>
</evidence>
<sequence length="289" mass="33247">MEKTALRFLILTVLFQVALCAFIGLNVYVDQKRTWSEARQHCREHYTDLASFNTQEEVTALLALAEKGVVDQDEDEDNDEDEDSDEDNDEDKGKEKDNDKAQQEDKGLFDTWVGLYKNTDDTWKWSGGKNVSLYYWPKLPHKKKTCLAINATHLKAKKCETTKFPFWCFQSHLVLVKENKTWEEAMEHCHHLDKELLSLPSETALVQALQTSRIAQTDRVWIGLRYLAHTWLWMDGSTVEDMAWSQGATPQCPAWSHHCGALSPGAGQLDSWDCADKFNFLCYSNVNFL</sequence>
<evidence type="ECO:0000256" key="1">
    <source>
        <dbReference type="ARBA" id="ARBA00023157"/>
    </source>
</evidence>
<dbReference type="PANTHER" id="PTHR45784">
    <property type="entry name" value="C-TYPE LECTIN DOMAIN FAMILY 20 MEMBER A-RELATED"/>
    <property type="match status" value="1"/>
</dbReference>
<feature type="signal peptide" evidence="3">
    <location>
        <begin position="1"/>
        <end position="20"/>
    </location>
</feature>
<feature type="domain" description="C-type lectin" evidence="4">
    <location>
        <begin position="28"/>
        <end position="160"/>
    </location>
</feature>
<evidence type="ECO:0000256" key="3">
    <source>
        <dbReference type="SAM" id="SignalP"/>
    </source>
</evidence>
<feature type="region of interest" description="Disordered" evidence="2">
    <location>
        <begin position="70"/>
        <end position="103"/>
    </location>
</feature>
<feature type="compositionally biased region" description="Acidic residues" evidence="2">
    <location>
        <begin position="71"/>
        <end position="90"/>
    </location>
</feature>
<protein>
    <submittedName>
        <fullName evidence="6">Uncharacterized protein LOC103355509</fullName>
    </submittedName>
</protein>
<keyword evidence="5" id="KW-1185">Reference proteome</keyword>
<reference evidence="6" key="1">
    <citation type="submission" date="2025-08" db="UniProtKB">
        <authorList>
            <consortium name="RefSeq"/>
        </authorList>
    </citation>
    <scope>IDENTIFICATION</scope>
</reference>
<dbReference type="Gene3D" id="3.10.100.10">
    <property type="entry name" value="Mannose-Binding Protein A, subunit A"/>
    <property type="match status" value="2"/>
</dbReference>
<dbReference type="GeneID" id="103355509"/>
<dbReference type="InterPro" id="IPR018378">
    <property type="entry name" value="C-type_lectin_CS"/>
</dbReference>
<feature type="chain" id="PRO_5041265971" evidence="3">
    <location>
        <begin position="21"/>
        <end position="289"/>
    </location>
</feature>